<name>A0A818I9G1_9BILA</name>
<dbReference type="InterPro" id="IPR036617">
    <property type="entry name" value="BAF_sf"/>
</dbReference>
<proteinExistence type="predicted"/>
<evidence type="ECO:0000313" key="3">
    <source>
        <dbReference type="Proteomes" id="UP000663872"/>
    </source>
</evidence>
<dbReference type="GO" id="GO:0003677">
    <property type="term" value="F:DNA binding"/>
    <property type="evidence" value="ECO:0007669"/>
    <property type="project" value="InterPro"/>
</dbReference>
<dbReference type="SUPFAM" id="SSF47798">
    <property type="entry name" value="Barrier-to-autointegration factor, BAF"/>
    <property type="match status" value="1"/>
</dbReference>
<evidence type="ECO:0000313" key="2">
    <source>
        <dbReference type="EMBL" id="CAF3621077.1"/>
    </source>
</evidence>
<dbReference type="Proteomes" id="UP000663872">
    <property type="component" value="Unassembled WGS sequence"/>
</dbReference>
<dbReference type="AlphaFoldDB" id="A0A818I9G1"/>
<dbReference type="EMBL" id="CAJNYT010003055">
    <property type="protein sequence ID" value="CAF3521165.1"/>
    <property type="molecule type" value="Genomic_DNA"/>
</dbReference>
<accession>A0A818I9G1</accession>
<evidence type="ECO:0000313" key="1">
    <source>
        <dbReference type="EMBL" id="CAF3521165.1"/>
    </source>
</evidence>
<dbReference type="Gene3D" id="1.10.150.40">
    <property type="entry name" value="Barrier-to-autointegration factor, BAF"/>
    <property type="match status" value="1"/>
</dbReference>
<sequence>MNFDRNSMNENNTIHILSKSSSRRLFVHKEKIIPSPISIVVPSNRNCCGNNERQIIEHSLIKKNKLGESKDNIISTPNDFIIEVPKQTKSAGIVFKEKQPLFYEILNNAWPFSSERVETLTISTKRCQFSNEAISIKPITAVPGIGKKYGQLLADHGFIYARQLLGYYMMLKDSEMFRKWLEYKFNIPRFRAAEITSALNELVRRTL</sequence>
<comment type="caution">
    <text evidence="1">The sequence shown here is derived from an EMBL/GenBank/DDBJ whole genome shotgun (WGS) entry which is preliminary data.</text>
</comment>
<gene>
    <name evidence="1" type="ORF">GRG538_LOCUS18746</name>
    <name evidence="2" type="ORF">KIK155_LOCUS21921</name>
</gene>
<protein>
    <submittedName>
        <fullName evidence="1">Uncharacterized protein</fullName>
    </submittedName>
</protein>
<dbReference type="SMART" id="SM01023">
    <property type="entry name" value="BAF"/>
    <property type="match status" value="1"/>
</dbReference>
<dbReference type="Pfam" id="PF02961">
    <property type="entry name" value="SAM_BAF"/>
    <property type="match status" value="1"/>
</dbReference>
<dbReference type="InterPro" id="IPR004122">
    <property type="entry name" value="BAF_prot"/>
</dbReference>
<dbReference type="EMBL" id="CAJNYV010003918">
    <property type="protein sequence ID" value="CAF3621077.1"/>
    <property type="molecule type" value="Genomic_DNA"/>
</dbReference>
<organism evidence="1 3">
    <name type="scientific">Rotaria socialis</name>
    <dbReference type="NCBI Taxonomy" id="392032"/>
    <lineage>
        <taxon>Eukaryota</taxon>
        <taxon>Metazoa</taxon>
        <taxon>Spiralia</taxon>
        <taxon>Gnathifera</taxon>
        <taxon>Rotifera</taxon>
        <taxon>Eurotatoria</taxon>
        <taxon>Bdelloidea</taxon>
        <taxon>Philodinida</taxon>
        <taxon>Philodinidae</taxon>
        <taxon>Rotaria</taxon>
    </lineage>
</organism>
<dbReference type="Proteomes" id="UP000663865">
    <property type="component" value="Unassembled WGS sequence"/>
</dbReference>
<reference evidence="1" key="1">
    <citation type="submission" date="2021-02" db="EMBL/GenBank/DDBJ databases">
        <authorList>
            <person name="Nowell W R."/>
        </authorList>
    </citation>
    <scope>NUCLEOTIDE SEQUENCE</scope>
</reference>